<dbReference type="InterPro" id="IPR036942">
    <property type="entry name" value="Beta-barrel_TonB_sf"/>
</dbReference>
<evidence type="ECO:0000256" key="3">
    <source>
        <dbReference type="ARBA" id="ARBA00022452"/>
    </source>
</evidence>
<evidence type="ECO:0000313" key="16">
    <source>
        <dbReference type="EMBL" id="MBB3925660.1"/>
    </source>
</evidence>
<comment type="subcellular location">
    <subcellularLocation>
        <location evidence="1 11">Cell outer membrane</location>
        <topology evidence="1 11">Multi-pass membrane protein</topology>
    </subcellularLocation>
</comment>
<evidence type="ECO:0000256" key="6">
    <source>
        <dbReference type="ARBA" id="ARBA00023004"/>
    </source>
</evidence>
<keyword evidence="3 11" id="KW-1134">Transmembrane beta strand</keyword>
<protein>
    <submittedName>
        <fullName evidence="16">Iron complex outermembrane receptor protein</fullName>
    </submittedName>
</protein>
<dbReference type="PANTHER" id="PTHR32552">
    <property type="entry name" value="FERRICHROME IRON RECEPTOR-RELATED"/>
    <property type="match status" value="1"/>
</dbReference>
<dbReference type="PROSITE" id="PS52016">
    <property type="entry name" value="TONB_DEPENDENT_REC_3"/>
    <property type="match status" value="1"/>
</dbReference>
<dbReference type="CDD" id="cd01347">
    <property type="entry name" value="ligand_gated_channel"/>
    <property type="match status" value="1"/>
</dbReference>
<dbReference type="Pfam" id="PF00593">
    <property type="entry name" value="TonB_dep_Rec_b-barrel"/>
    <property type="match status" value="1"/>
</dbReference>
<dbReference type="GO" id="GO:0006826">
    <property type="term" value="P:iron ion transport"/>
    <property type="evidence" value="ECO:0007669"/>
    <property type="project" value="UniProtKB-KW"/>
</dbReference>
<dbReference type="InterPro" id="IPR012910">
    <property type="entry name" value="Plug_dom"/>
</dbReference>
<feature type="domain" description="TonB-dependent receptor-like beta-barrel" evidence="14">
    <location>
        <begin position="261"/>
        <end position="706"/>
    </location>
</feature>
<dbReference type="Pfam" id="PF07715">
    <property type="entry name" value="Plug"/>
    <property type="match status" value="1"/>
</dbReference>
<comment type="caution">
    <text evidence="16">The sequence shown here is derived from an EMBL/GenBank/DDBJ whole genome shotgun (WGS) entry which is preliminary data.</text>
</comment>
<keyword evidence="7" id="KW-0406">Ion transport</keyword>
<proteinExistence type="inferred from homology"/>
<evidence type="ECO:0000256" key="5">
    <source>
        <dbReference type="ARBA" id="ARBA00022692"/>
    </source>
</evidence>
<evidence type="ECO:0000256" key="9">
    <source>
        <dbReference type="ARBA" id="ARBA00023136"/>
    </source>
</evidence>
<evidence type="ECO:0000259" key="14">
    <source>
        <dbReference type="Pfam" id="PF00593"/>
    </source>
</evidence>
<evidence type="ECO:0000256" key="2">
    <source>
        <dbReference type="ARBA" id="ARBA00022448"/>
    </source>
</evidence>
<keyword evidence="6" id="KW-0408">Iron</keyword>
<evidence type="ECO:0000256" key="12">
    <source>
        <dbReference type="RuleBase" id="RU003357"/>
    </source>
</evidence>
<dbReference type="AlphaFoldDB" id="A0A7W6BL06"/>
<evidence type="ECO:0000256" key="7">
    <source>
        <dbReference type="ARBA" id="ARBA00023065"/>
    </source>
</evidence>
<gene>
    <name evidence="16" type="ORF">GGR43_001375</name>
</gene>
<evidence type="ECO:0000256" key="4">
    <source>
        <dbReference type="ARBA" id="ARBA00022496"/>
    </source>
</evidence>
<evidence type="ECO:0000256" key="1">
    <source>
        <dbReference type="ARBA" id="ARBA00004571"/>
    </source>
</evidence>
<evidence type="ECO:0000256" key="8">
    <source>
        <dbReference type="ARBA" id="ARBA00023077"/>
    </source>
</evidence>
<dbReference type="SUPFAM" id="SSF56935">
    <property type="entry name" value="Porins"/>
    <property type="match status" value="1"/>
</dbReference>
<dbReference type="InterPro" id="IPR039426">
    <property type="entry name" value="TonB-dep_rcpt-like"/>
</dbReference>
<keyword evidence="10 11" id="KW-0998">Cell outer membrane</keyword>
<evidence type="ECO:0000259" key="15">
    <source>
        <dbReference type="Pfam" id="PF07715"/>
    </source>
</evidence>
<dbReference type="Gene3D" id="2.40.170.20">
    <property type="entry name" value="TonB-dependent receptor, beta-barrel domain"/>
    <property type="match status" value="2"/>
</dbReference>
<dbReference type="EMBL" id="JACIDT010000004">
    <property type="protein sequence ID" value="MBB3925660.1"/>
    <property type="molecule type" value="Genomic_DNA"/>
</dbReference>
<dbReference type="InterPro" id="IPR000531">
    <property type="entry name" value="Beta-barrel_TonB"/>
</dbReference>
<accession>A0A7W6BL06</accession>
<evidence type="ECO:0000313" key="17">
    <source>
        <dbReference type="Proteomes" id="UP000571950"/>
    </source>
</evidence>
<feature type="region of interest" description="Disordered" evidence="13">
    <location>
        <begin position="283"/>
        <end position="304"/>
    </location>
</feature>
<keyword evidence="2 11" id="KW-0813">Transport</keyword>
<keyword evidence="16" id="KW-0675">Receptor</keyword>
<organism evidence="16 17">
    <name type="scientific">Sphingobium jiangsuense</name>
    <dbReference type="NCBI Taxonomy" id="870476"/>
    <lineage>
        <taxon>Bacteria</taxon>
        <taxon>Pseudomonadati</taxon>
        <taxon>Pseudomonadota</taxon>
        <taxon>Alphaproteobacteria</taxon>
        <taxon>Sphingomonadales</taxon>
        <taxon>Sphingomonadaceae</taxon>
        <taxon>Sphingobium</taxon>
    </lineage>
</organism>
<dbReference type="Proteomes" id="UP000571950">
    <property type="component" value="Unassembled WGS sequence"/>
</dbReference>
<evidence type="ECO:0000256" key="11">
    <source>
        <dbReference type="PROSITE-ProRule" id="PRU01360"/>
    </source>
</evidence>
<name>A0A7W6BL06_9SPHN</name>
<reference evidence="16 17" key="1">
    <citation type="submission" date="2020-08" db="EMBL/GenBank/DDBJ databases">
        <title>Genomic Encyclopedia of Type Strains, Phase IV (KMG-IV): sequencing the most valuable type-strain genomes for metagenomic binning, comparative biology and taxonomic classification.</title>
        <authorList>
            <person name="Goeker M."/>
        </authorList>
    </citation>
    <scope>NUCLEOTIDE SEQUENCE [LARGE SCALE GENOMIC DNA]</scope>
    <source>
        <strain evidence="16 17">DSM 26189</strain>
    </source>
</reference>
<keyword evidence="5 11" id="KW-0812">Transmembrane</keyword>
<comment type="similarity">
    <text evidence="11 12">Belongs to the TonB-dependent receptor family.</text>
</comment>
<evidence type="ECO:0000256" key="13">
    <source>
        <dbReference type="SAM" id="MobiDB-lite"/>
    </source>
</evidence>
<dbReference type="RefSeq" id="WP_223177333.1">
    <property type="nucleotide sequence ID" value="NZ_BSPS01000047.1"/>
</dbReference>
<keyword evidence="9 11" id="KW-0472">Membrane</keyword>
<keyword evidence="4" id="KW-0410">Iron transport</keyword>
<feature type="domain" description="TonB-dependent receptor plug" evidence="15">
    <location>
        <begin position="35"/>
        <end position="140"/>
    </location>
</feature>
<sequence length="737" mass="79606">MAQAGPGQGPEQAAADERIGLADIVVTAQKRAEDVQSTPISIGVVTGRDIALKAQNNLDAVLRDVPSVEVQGLAQGAQLYIRGVGSSVDPGFADPSVALMVDGAYNGRTESVTSGSYDIDRVEVLRGPQGTLYGRNASGGSVNVITANPRLVEGVSGHLRGQLGNYDHRRIEGALNLGVNENLAFRVAGFREKRDGYVDDGSYNSDAWGLRAKALVRPADWLTLLFKADIFREKGLGANTVPVPGSAGNLTFPPPYFFSNFDPTIVGGPPFTGGVPIPRFPDGWEQRDPGNPWSNNPEHTPGSIDRKAETFQLQLDADLGFATLTVLPAYSRNRNFLQSSFLFGSILPGAGPTYTINSNYEAQAADTKYKSVEVRLASNGGGPFKYLLGFYYLKTDGGAPLNAQTITTNNGDTGSFDQQILPGSTIAGFGQLTYALTDRLRLTGGLRVSRDKNAQEYEVVVAGTSTGVQTYSSSQSSTQYKLGMEYDVADRSMLYAHVATGFKQGGIAATVPPISFKPEHLTSFEVGIKNRFWDNRIQLNLAAFHYHYKNYQFSVFQELPVGTSGATANFPVIKNAGSTDIQGAEMELDAAPWALGRIKASLTWLDAKYGDAVLPNSPFVNQGDFQLDGLRIQNAPKWAANIGVEQGVDLMDGVLTFGVNTHLSTGYHVSPEQYLPGAYQKGFSRTDLSVRYERGPWSLGAVLRNVEDKAQTTYVFPAYRRFVTAPRTFMVTAGLNF</sequence>
<keyword evidence="8 12" id="KW-0798">TonB box</keyword>
<dbReference type="PANTHER" id="PTHR32552:SF81">
    <property type="entry name" value="TONB-DEPENDENT OUTER MEMBRANE RECEPTOR"/>
    <property type="match status" value="1"/>
</dbReference>
<keyword evidence="17" id="KW-1185">Reference proteome</keyword>
<dbReference type="GO" id="GO:0009279">
    <property type="term" value="C:cell outer membrane"/>
    <property type="evidence" value="ECO:0007669"/>
    <property type="project" value="UniProtKB-SubCell"/>
</dbReference>
<evidence type="ECO:0000256" key="10">
    <source>
        <dbReference type="ARBA" id="ARBA00023237"/>
    </source>
</evidence>